<dbReference type="PANTHER" id="PTHR44846">
    <property type="entry name" value="MANNOSYL-D-GLYCERATE TRANSPORT/METABOLISM SYSTEM REPRESSOR MNGR-RELATED"/>
    <property type="match status" value="1"/>
</dbReference>
<accession>A0A317FEV2</accession>
<dbReference type="EMBL" id="QGNA01000003">
    <property type="protein sequence ID" value="PWS36537.1"/>
    <property type="molecule type" value="Genomic_DNA"/>
</dbReference>
<dbReference type="InterPro" id="IPR050679">
    <property type="entry name" value="Bact_HTH_transcr_reg"/>
</dbReference>
<dbReference type="Gene3D" id="1.10.10.10">
    <property type="entry name" value="Winged helix-like DNA-binding domain superfamily/Winged helix DNA-binding domain"/>
    <property type="match status" value="1"/>
</dbReference>
<dbReference type="SUPFAM" id="SSF46785">
    <property type="entry name" value="Winged helix' DNA-binding domain"/>
    <property type="match status" value="1"/>
</dbReference>
<evidence type="ECO:0000256" key="2">
    <source>
        <dbReference type="ARBA" id="ARBA00023125"/>
    </source>
</evidence>
<keyword evidence="3" id="KW-0804">Transcription</keyword>
<dbReference type="SMART" id="SM00345">
    <property type="entry name" value="HTH_GNTR"/>
    <property type="match status" value="1"/>
</dbReference>
<dbReference type="SMART" id="SM00866">
    <property type="entry name" value="UTRA"/>
    <property type="match status" value="1"/>
</dbReference>
<dbReference type="PROSITE" id="PS50949">
    <property type="entry name" value="HTH_GNTR"/>
    <property type="match status" value="1"/>
</dbReference>
<dbReference type="Pfam" id="PF00392">
    <property type="entry name" value="GntR"/>
    <property type="match status" value="1"/>
</dbReference>
<dbReference type="InterPro" id="IPR011663">
    <property type="entry name" value="UTRA"/>
</dbReference>
<dbReference type="Pfam" id="PF07702">
    <property type="entry name" value="UTRA"/>
    <property type="match status" value="1"/>
</dbReference>
<evidence type="ECO:0000313" key="5">
    <source>
        <dbReference type="EMBL" id="PWS36537.1"/>
    </source>
</evidence>
<evidence type="ECO:0000256" key="3">
    <source>
        <dbReference type="ARBA" id="ARBA00023163"/>
    </source>
</evidence>
<keyword evidence="6" id="KW-1185">Reference proteome</keyword>
<dbReference type="InterPro" id="IPR028978">
    <property type="entry name" value="Chorismate_lyase_/UTRA_dom_sf"/>
</dbReference>
<comment type="caution">
    <text evidence="5">The sequence shown here is derived from an EMBL/GenBank/DDBJ whole genome shotgun (WGS) entry which is preliminary data.</text>
</comment>
<proteinExistence type="predicted"/>
<dbReference type="PRINTS" id="PR00035">
    <property type="entry name" value="HTHGNTR"/>
</dbReference>
<keyword evidence="1" id="KW-0805">Transcription regulation</keyword>
<reference evidence="6" key="1">
    <citation type="submission" date="2018-05" db="EMBL/GenBank/DDBJ databases">
        <authorList>
            <person name="Du Z."/>
            <person name="Wang X."/>
        </authorList>
    </citation>
    <scope>NUCLEOTIDE SEQUENCE [LARGE SCALE GENOMIC DNA]</scope>
    <source>
        <strain evidence="6">CQN31</strain>
    </source>
</reference>
<dbReference type="SUPFAM" id="SSF64288">
    <property type="entry name" value="Chorismate lyase-like"/>
    <property type="match status" value="1"/>
</dbReference>
<dbReference type="OrthoDB" id="7339934at2"/>
<dbReference type="AlphaFoldDB" id="A0A317FEV2"/>
<dbReference type="GO" id="GO:0003677">
    <property type="term" value="F:DNA binding"/>
    <property type="evidence" value="ECO:0007669"/>
    <property type="project" value="UniProtKB-KW"/>
</dbReference>
<gene>
    <name evidence="5" type="ORF">DFH01_15430</name>
</gene>
<feature type="domain" description="HTH gntR-type" evidence="4">
    <location>
        <begin position="10"/>
        <end position="78"/>
    </location>
</feature>
<dbReference type="Proteomes" id="UP000245765">
    <property type="component" value="Unassembled WGS sequence"/>
</dbReference>
<dbReference type="InterPro" id="IPR000524">
    <property type="entry name" value="Tscrpt_reg_HTH_GntR"/>
</dbReference>
<dbReference type="InterPro" id="IPR036390">
    <property type="entry name" value="WH_DNA-bd_sf"/>
</dbReference>
<dbReference type="GO" id="GO:0045892">
    <property type="term" value="P:negative regulation of DNA-templated transcription"/>
    <property type="evidence" value="ECO:0007669"/>
    <property type="project" value="TreeGrafter"/>
</dbReference>
<name>A0A317FEV2_9PROT</name>
<protein>
    <submittedName>
        <fullName evidence="5">GntR family transcriptional regulator</fullName>
    </submittedName>
</protein>
<sequence>MSPRDVTPRAPLYARIEQRLRDAIAEGRYGVGALLPTEAELCATLKVSRHTVREALRRLVEAGLVERRQGAGSIVIAREPPRGEVFGIPSIDGLMRYGDDTRLLINHRGMAPLGREEAALAQGEVGEMWLSVQGLRIGQDGRPLATTDILIHPRFAAIGPDLPERGAIHHAIERRFGVEVAEVVQEISAGPLPAAAADALRRKRRATGMLLMRRHVLTDGQTLLVSRNWHPAEGFTYAMRLRRQEG</sequence>
<dbReference type="PANTHER" id="PTHR44846:SF1">
    <property type="entry name" value="MANNOSYL-D-GLYCERATE TRANSPORT_METABOLISM SYSTEM REPRESSOR MNGR-RELATED"/>
    <property type="match status" value="1"/>
</dbReference>
<dbReference type="RefSeq" id="WP_109871330.1">
    <property type="nucleotide sequence ID" value="NZ_QGNA01000003.1"/>
</dbReference>
<dbReference type="GO" id="GO:0003700">
    <property type="term" value="F:DNA-binding transcription factor activity"/>
    <property type="evidence" value="ECO:0007669"/>
    <property type="project" value="InterPro"/>
</dbReference>
<dbReference type="InterPro" id="IPR036388">
    <property type="entry name" value="WH-like_DNA-bd_sf"/>
</dbReference>
<organism evidence="5 6">
    <name type="scientific">Falsiroseomonas bella</name>
    <dbReference type="NCBI Taxonomy" id="2184016"/>
    <lineage>
        <taxon>Bacteria</taxon>
        <taxon>Pseudomonadati</taxon>
        <taxon>Pseudomonadota</taxon>
        <taxon>Alphaproteobacteria</taxon>
        <taxon>Acetobacterales</taxon>
        <taxon>Roseomonadaceae</taxon>
        <taxon>Falsiroseomonas</taxon>
    </lineage>
</organism>
<dbReference type="Gene3D" id="3.40.1410.10">
    <property type="entry name" value="Chorismate lyase-like"/>
    <property type="match status" value="1"/>
</dbReference>
<evidence type="ECO:0000256" key="1">
    <source>
        <dbReference type="ARBA" id="ARBA00023015"/>
    </source>
</evidence>
<evidence type="ECO:0000313" key="6">
    <source>
        <dbReference type="Proteomes" id="UP000245765"/>
    </source>
</evidence>
<keyword evidence="2" id="KW-0238">DNA-binding</keyword>
<evidence type="ECO:0000259" key="4">
    <source>
        <dbReference type="PROSITE" id="PS50949"/>
    </source>
</evidence>
<dbReference type="CDD" id="cd07377">
    <property type="entry name" value="WHTH_GntR"/>
    <property type="match status" value="1"/>
</dbReference>